<sequence length="272" mass="29961">MRSWLGAGLLALVLVAAPLKQVFASALTQVGVLYPQDEFLLSFGVSGLVADVLVKPGHKVRAGQPLVRLDTQLQEVEQQRRRLIVDDQVEQDVLTQRLAVLTGQLQRAEQLFAQSRSISLDDLERLRLEHITLEGRLLQLQNEKRLAQLEYQAVQLDIALHSLRAPADGQVIEVQPSRGEWARQGEPVLRLVNISQLRLKLNVPDGLARRLVAEQAISVNIEGQQTVMGALVFISPVADPASGLVELHINLANPDGVLRPGSKASINLEHLQ</sequence>
<name>F6DAF9_THICA</name>
<dbReference type="InterPro" id="IPR006143">
    <property type="entry name" value="RND_pump_MFP"/>
</dbReference>
<dbReference type="HOGENOM" id="CLU_1014904_0_0_6"/>
<dbReference type="OrthoDB" id="9806939at2"/>
<dbReference type="SUPFAM" id="SSF111369">
    <property type="entry name" value="HlyD-like secretion proteins"/>
    <property type="match status" value="1"/>
</dbReference>
<organism evidence="4 5">
    <name type="scientific">Thiomicrospira cyclica (strain DSM 14477 / JCM 11371 / ALM1)</name>
    <name type="common">Thioalkalimicrobium cyclicum</name>
    <dbReference type="NCBI Taxonomy" id="717773"/>
    <lineage>
        <taxon>Bacteria</taxon>
        <taxon>Pseudomonadati</taxon>
        <taxon>Pseudomonadota</taxon>
        <taxon>Gammaproteobacteria</taxon>
        <taxon>Thiotrichales</taxon>
        <taxon>Piscirickettsiaceae</taxon>
        <taxon>Thiomicrospira</taxon>
    </lineage>
</organism>
<dbReference type="STRING" id="717773.Thicy_0349"/>
<accession>F6DAF9</accession>
<dbReference type="RefSeq" id="WP_013834906.1">
    <property type="nucleotide sequence ID" value="NC_015581.1"/>
</dbReference>
<dbReference type="Proteomes" id="UP000009232">
    <property type="component" value="Chromosome"/>
</dbReference>
<evidence type="ECO:0000256" key="1">
    <source>
        <dbReference type="ARBA" id="ARBA00009477"/>
    </source>
</evidence>
<dbReference type="GO" id="GO:0015562">
    <property type="term" value="F:efflux transmembrane transporter activity"/>
    <property type="evidence" value="ECO:0007669"/>
    <property type="project" value="TreeGrafter"/>
</dbReference>
<dbReference type="AlphaFoldDB" id="F6DAF9"/>
<keyword evidence="2" id="KW-0175">Coiled coil</keyword>
<dbReference type="NCBIfam" id="TIGR01730">
    <property type="entry name" value="RND_mfp"/>
    <property type="match status" value="1"/>
</dbReference>
<dbReference type="EMBL" id="CP002776">
    <property type="protein sequence ID" value="AEG31125.1"/>
    <property type="molecule type" value="Genomic_DNA"/>
</dbReference>
<keyword evidence="5" id="KW-1185">Reference proteome</keyword>
<feature type="domain" description="CusB-like beta-barrel" evidence="3">
    <location>
        <begin position="199"/>
        <end position="269"/>
    </location>
</feature>
<dbReference type="Gene3D" id="2.40.50.100">
    <property type="match status" value="1"/>
</dbReference>
<evidence type="ECO:0000313" key="5">
    <source>
        <dbReference type="Proteomes" id="UP000009232"/>
    </source>
</evidence>
<dbReference type="GO" id="GO:1990281">
    <property type="term" value="C:efflux pump complex"/>
    <property type="evidence" value="ECO:0007669"/>
    <property type="project" value="TreeGrafter"/>
</dbReference>
<evidence type="ECO:0000313" key="4">
    <source>
        <dbReference type="EMBL" id="AEG31125.1"/>
    </source>
</evidence>
<dbReference type="Pfam" id="PF25954">
    <property type="entry name" value="Beta-barrel_RND_2"/>
    <property type="match status" value="1"/>
</dbReference>
<dbReference type="InterPro" id="IPR058792">
    <property type="entry name" value="Beta-barrel_RND_2"/>
</dbReference>
<evidence type="ECO:0000256" key="2">
    <source>
        <dbReference type="SAM" id="Coils"/>
    </source>
</evidence>
<dbReference type="eggNOG" id="COG0845">
    <property type="taxonomic scope" value="Bacteria"/>
</dbReference>
<feature type="coiled-coil region" evidence="2">
    <location>
        <begin position="123"/>
        <end position="157"/>
    </location>
</feature>
<comment type="similarity">
    <text evidence="1">Belongs to the membrane fusion protein (MFP) (TC 8.A.1) family.</text>
</comment>
<dbReference type="Gene3D" id="2.40.30.170">
    <property type="match status" value="1"/>
</dbReference>
<gene>
    <name evidence="4" type="ordered locus">Thicy_0349</name>
</gene>
<dbReference type="KEGG" id="tcy:Thicy_0349"/>
<reference evidence="4 5" key="1">
    <citation type="submission" date="2011-05" db="EMBL/GenBank/DDBJ databases">
        <title>Complete sequence of Thioalkalimicrobium cyclicum ALM1.</title>
        <authorList>
            <consortium name="US DOE Joint Genome Institute"/>
            <person name="Lucas S."/>
            <person name="Han J."/>
            <person name="Lapidus A."/>
            <person name="Cheng J.-F."/>
            <person name="Goodwin L."/>
            <person name="Pitluck S."/>
            <person name="Peters L."/>
            <person name="Mikhailova N."/>
            <person name="Davenport K."/>
            <person name="Han C."/>
            <person name="Tapia R."/>
            <person name="Land M."/>
            <person name="Hauser L."/>
            <person name="Kyrpides N."/>
            <person name="Ivanova N."/>
            <person name="Pagani I."/>
            <person name="Kappler U."/>
            <person name="Woyke T."/>
        </authorList>
    </citation>
    <scope>NUCLEOTIDE SEQUENCE [LARGE SCALE GENOMIC DNA]</scope>
    <source>
        <strain evidence="5">DSM 14477 / JCM 11371 / ALM1</strain>
    </source>
</reference>
<proteinExistence type="inferred from homology"/>
<dbReference type="PANTHER" id="PTHR30469">
    <property type="entry name" value="MULTIDRUG RESISTANCE PROTEIN MDTA"/>
    <property type="match status" value="1"/>
</dbReference>
<protein>
    <recommendedName>
        <fullName evidence="3">CusB-like beta-barrel domain-containing protein</fullName>
    </recommendedName>
</protein>
<evidence type="ECO:0000259" key="3">
    <source>
        <dbReference type="Pfam" id="PF25954"/>
    </source>
</evidence>